<dbReference type="InterPro" id="IPR021333">
    <property type="entry name" value="DUF2946"/>
</dbReference>
<protein>
    <submittedName>
        <fullName evidence="2">DUF2946 domain-containing protein</fullName>
    </submittedName>
</protein>
<accession>A0A371K4S7</accession>
<dbReference type="EMBL" id="QTSU01000001">
    <property type="protein sequence ID" value="RDZ28929.1"/>
    <property type="molecule type" value="Genomic_DNA"/>
</dbReference>
<comment type="caution">
    <text evidence="2">The sequence shown here is derived from an EMBL/GenBank/DDBJ whole genome shotgun (WGS) entry which is preliminary data.</text>
</comment>
<name>A0A371K4S7_9GAMM</name>
<dbReference type="Proteomes" id="UP000264492">
    <property type="component" value="Unassembled WGS sequence"/>
</dbReference>
<sequence length="136" mass="14199">MRSPTFQRRMALLALVAMLLLFAVPTAGRMLAGSANADGVWAQMCTMAGLKWVKLAPDGADPMNPDPTPTSPAGSAMAGEDCAYCPVLGGLAILLLCLVFALPAPSRRPPIPWRLSAPRSLLYPCGLGSRGPPLAL</sequence>
<feature type="transmembrane region" description="Helical" evidence="1">
    <location>
        <begin position="87"/>
        <end position="104"/>
    </location>
</feature>
<proteinExistence type="predicted"/>
<dbReference type="Pfam" id="PF11162">
    <property type="entry name" value="DUF2946"/>
    <property type="match status" value="1"/>
</dbReference>
<organism evidence="2 3">
    <name type="scientific">Lysobacter silvisoli</name>
    <dbReference type="NCBI Taxonomy" id="2293254"/>
    <lineage>
        <taxon>Bacteria</taxon>
        <taxon>Pseudomonadati</taxon>
        <taxon>Pseudomonadota</taxon>
        <taxon>Gammaproteobacteria</taxon>
        <taxon>Lysobacterales</taxon>
        <taxon>Lysobacteraceae</taxon>
        <taxon>Lysobacter</taxon>
    </lineage>
</organism>
<evidence type="ECO:0000256" key="1">
    <source>
        <dbReference type="SAM" id="Phobius"/>
    </source>
</evidence>
<evidence type="ECO:0000313" key="2">
    <source>
        <dbReference type="EMBL" id="RDZ28929.1"/>
    </source>
</evidence>
<keyword evidence="3" id="KW-1185">Reference proteome</keyword>
<gene>
    <name evidence="2" type="ORF">DX914_07450</name>
</gene>
<keyword evidence="1" id="KW-0812">Transmembrane</keyword>
<evidence type="ECO:0000313" key="3">
    <source>
        <dbReference type="Proteomes" id="UP000264492"/>
    </source>
</evidence>
<reference evidence="2 3" key="1">
    <citation type="submission" date="2018-08" db="EMBL/GenBank/DDBJ databases">
        <title>Lysobacter sp. zong2l5, whole genome shotgun sequence.</title>
        <authorList>
            <person name="Zhang X."/>
            <person name="Feng G."/>
            <person name="Zhu H."/>
        </authorList>
    </citation>
    <scope>NUCLEOTIDE SEQUENCE [LARGE SCALE GENOMIC DNA]</scope>
    <source>
        <strain evidence="3">zong2l5</strain>
    </source>
</reference>
<dbReference type="AlphaFoldDB" id="A0A371K4S7"/>
<keyword evidence="1" id="KW-0472">Membrane</keyword>
<keyword evidence="1" id="KW-1133">Transmembrane helix</keyword>
<dbReference type="RefSeq" id="WP_115858365.1">
    <property type="nucleotide sequence ID" value="NZ_QTSU01000001.1"/>
</dbReference>
<dbReference type="OrthoDB" id="6058832at2"/>